<dbReference type="Pfam" id="PF00132">
    <property type="entry name" value="Hexapep"/>
    <property type="match status" value="1"/>
</dbReference>
<dbReference type="InterPro" id="IPR011004">
    <property type="entry name" value="Trimer_LpxA-like_sf"/>
</dbReference>
<proteinExistence type="predicted"/>
<name>E1RH42_METP4</name>
<dbReference type="eggNOG" id="arCOG01854">
    <property type="taxonomic scope" value="Archaea"/>
</dbReference>
<organism evidence="1 2">
    <name type="scientific">Methanolacinia petrolearia (strain DSM 11571 / OCM 486 / SEBR 4847)</name>
    <name type="common">Methanoplanus petrolearius</name>
    <dbReference type="NCBI Taxonomy" id="679926"/>
    <lineage>
        <taxon>Archaea</taxon>
        <taxon>Methanobacteriati</taxon>
        <taxon>Methanobacteriota</taxon>
        <taxon>Stenosarchaea group</taxon>
        <taxon>Methanomicrobia</taxon>
        <taxon>Methanomicrobiales</taxon>
        <taxon>Methanomicrobiaceae</taxon>
        <taxon>Methanolacinia</taxon>
    </lineage>
</organism>
<dbReference type="PANTHER" id="PTHR43300">
    <property type="entry name" value="ACETYLTRANSFERASE"/>
    <property type="match status" value="1"/>
</dbReference>
<dbReference type="Gene3D" id="2.160.10.10">
    <property type="entry name" value="Hexapeptide repeat proteins"/>
    <property type="match status" value="1"/>
</dbReference>
<gene>
    <name evidence="1" type="ordered locus">Mpet_0492</name>
</gene>
<dbReference type="GeneID" id="85645702"/>
<dbReference type="OrthoDB" id="1475at2157"/>
<dbReference type="RefSeq" id="WP_013328444.1">
    <property type="nucleotide sequence ID" value="NC_014507.1"/>
</dbReference>
<reference evidence="1 2" key="1">
    <citation type="journal article" date="2010" name="Stand. Genomic Sci.">
        <title>Complete genome sequence of Methanoplanus petrolearius type strain (SEBR 4847).</title>
        <authorList>
            <person name="Brambilla E."/>
            <person name="Djao O.D."/>
            <person name="Daligault H."/>
            <person name="Lapidus A."/>
            <person name="Lucas S."/>
            <person name="Hammon N."/>
            <person name="Nolan M."/>
            <person name="Tice H."/>
            <person name="Cheng J.F."/>
            <person name="Han C."/>
            <person name="Tapia R."/>
            <person name="Goodwin L."/>
            <person name="Pitluck S."/>
            <person name="Liolios K."/>
            <person name="Ivanova N."/>
            <person name="Mavromatis K."/>
            <person name="Mikhailova N."/>
            <person name="Pati A."/>
            <person name="Chen A."/>
            <person name="Palaniappan K."/>
            <person name="Land M."/>
            <person name="Hauser L."/>
            <person name="Chang Y.J."/>
            <person name="Jeffries C.D."/>
            <person name="Rohde M."/>
            <person name="Spring S."/>
            <person name="Sikorski J."/>
            <person name="Goker M."/>
            <person name="Woyke T."/>
            <person name="Bristow J."/>
            <person name="Eisen J.A."/>
            <person name="Markowitz V."/>
            <person name="Hugenholtz P."/>
            <person name="Kyrpides N.C."/>
            <person name="Klenk H.P."/>
        </authorList>
    </citation>
    <scope>NUCLEOTIDE SEQUENCE [LARGE SCALE GENOMIC DNA]</scope>
    <source>
        <strain evidence="2">DSM 11571 / OCM 486 / SEBR 4847</strain>
    </source>
</reference>
<dbReference type="STRING" id="679926.Mpet_0492"/>
<dbReference type="InterPro" id="IPR050179">
    <property type="entry name" value="Trans_hexapeptide_repeat"/>
</dbReference>
<dbReference type="EMBL" id="CP002117">
    <property type="protein sequence ID" value="ADN35266.1"/>
    <property type="molecule type" value="Genomic_DNA"/>
</dbReference>
<dbReference type="PANTHER" id="PTHR43300:SF11">
    <property type="entry name" value="ACETYLTRANSFERASE RV3034C-RELATED"/>
    <property type="match status" value="1"/>
</dbReference>
<evidence type="ECO:0000313" key="1">
    <source>
        <dbReference type="EMBL" id="ADN35266.1"/>
    </source>
</evidence>
<dbReference type="CDD" id="cd03349">
    <property type="entry name" value="LbH_XAT"/>
    <property type="match status" value="1"/>
</dbReference>
<dbReference type="HOGENOM" id="CLU_051638_5_0_2"/>
<keyword evidence="1" id="KW-0808">Transferase</keyword>
<evidence type="ECO:0000313" key="2">
    <source>
        <dbReference type="Proteomes" id="UP000006565"/>
    </source>
</evidence>
<dbReference type="AlphaFoldDB" id="E1RH42"/>
<dbReference type="SUPFAM" id="SSF51161">
    <property type="entry name" value="Trimeric LpxA-like enzymes"/>
    <property type="match status" value="1"/>
</dbReference>
<sequence length="244" mass="27223">MKRSVEDYLSDERFAFTGDALKDGFIGQYAVYHEGKKLDYELMKQHPGAIIFEGATISPDCILGENVVVHPGIGITSSEIGDYTYTWSGMHNTKVGKFCSIALHNRICYGFHPSHTFVAMHPAFYSKWNPGALASFTDETIFQESLPVTIGNDVWIGAGCSILDGISIGDGAIIGAGAVVTKDVPDYAIVAGVPARVIKYRFEEEQIELLKDFRWWDRDIEWISEHAGLFTDIEKFCKYIGENY</sequence>
<protein>
    <submittedName>
        <fullName evidence="1">Transferase hexapeptide repeat containing protein</fullName>
    </submittedName>
</protein>
<dbReference type="GO" id="GO:0016740">
    <property type="term" value="F:transferase activity"/>
    <property type="evidence" value="ECO:0007669"/>
    <property type="project" value="UniProtKB-KW"/>
</dbReference>
<dbReference type="KEGG" id="mpi:Mpet_0492"/>
<dbReference type="Proteomes" id="UP000006565">
    <property type="component" value="Chromosome"/>
</dbReference>
<keyword evidence="2" id="KW-1185">Reference proteome</keyword>
<accession>E1RH42</accession>
<dbReference type="InterPro" id="IPR001451">
    <property type="entry name" value="Hexapep"/>
</dbReference>